<reference evidence="2 3" key="1">
    <citation type="journal article" date="2015" name="Genome Announc.">
        <title>Complete Genome Sequence of Methanosphaerula palustris E1-9CT, a Hydrogenotrophic Methanogen Isolated from a Minerotrophic Fen Peatland.</title>
        <authorList>
            <person name="Cadillo-Quiroz H."/>
            <person name="Browne P."/>
            <person name="Kyrpides N."/>
            <person name="Woyke T."/>
            <person name="Goodwin L."/>
            <person name="Detter C."/>
            <person name="Yavitt J.B."/>
            <person name="Zinder S.H."/>
        </authorList>
    </citation>
    <scope>NUCLEOTIDE SEQUENCE [LARGE SCALE GENOMIC DNA]</scope>
    <source>
        <strain evidence="3">ATCC BAA-1556 / DSM 19958 / E1-9c</strain>
    </source>
</reference>
<proteinExistence type="predicted"/>
<feature type="compositionally biased region" description="Basic and acidic residues" evidence="1">
    <location>
        <begin position="152"/>
        <end position="162"/>
    </location>
</feature>
<organism evidence="2 3">
    <name type="scientific">Methanosphaerula palustris (strain ATCC BAA-1556 / DSM 19958 / E1-9c)</name>
    <dbReference type="NCBI Taxonomy" id="521011"/>
    <lineage>
        <taxon>Archaea</taxon>
        <taxon>Methanobacteriati</taxon>
        <taxon>Methanobacteriota</taxon>
        <taxon>Stenosarchaea group</taxon>
        <taxon>Methanomicrobia</taxon>
        <taxon>Methanomicrobiales</taxon>
        <taxon>Methanoregulaceae</taxon>
        <taxon>Methanosphaerula</taxon>
    </lineage>
</organism>
<keyword evidence="3" id="KW-1185">Reference proteome</keyword>
<gene>
    <name evidence="2" type="ordered locus">Mpal_0906</name>
</gene>
<accession>B8GGK5</accession>
<dbReference type="Proteomes" id="UP000002457">
    <property type="component" value="Chromosome"/>
</dbReference>
<dbReference type="EMBL" id="CP001338">
    <property type="protein sequence ID" value="ACL16260.1"/>
    <property type="molecule type" value="Genomic_DNA"/>
</dbReference>
<feature type="region of interest" description="Disordered" evidence="1">
    <location>
        <begin position="1"/>
        <end position="33"/>
    </location>
</feature>
<evidence type="ECO:0000313" key="3">
    <source>
        <dbReference type="Proteomes" id="UP000002457"/>
    </source>
</evidence>
<dbReference type="HOGENOM" id="CLU_1631677_0_0_2"/>
<dbReference type="STRING" id="521011.Mpal_0906"/>
<evidence type="ECO:0000256" key="1">
    <source>
        <dbReference type="SAM" id="MobiDB-lite"/>
    </source>
</evidence>
<feature type="region of interest" description="Disordered" evidence="1">
    <location>
        <begin position="123"/>
        <end position="162"/>
    </location>
</feature>
<evidence type="ECO:0000313" key="2">
    <source>
        <dbReference type="EMBL" id="ACL16260.1"/>
    </source>
</evidence>
<sequence>MACQSRKSPFLKNCPGSRQRAQSPEYNPAPARVQGTGEDLVFPGMDGITYFRAFSGAHRPCPNSCVSVQVFPSARRAVNRRASRASSSFVHGRPRTLRSGCNTGGVCPRSASLFRRSHDAMTYHPIGEGEDDNPRQSERSQPTQKGTIISIRSHDLPLLRSS</sequence>
<dbReference type="AlphaFoldDB" id="B8GGK5"/>
<dbReference type="KEGG" id="mpl:Mpal_0906"/>
<protein>
    <submittedName>
        <fullName evidence="2">Uncharacterized protein</fullName>
    </submittedName>
</protein>
<name>B8GGK5_METPE</name>